<dbReference type="Proteomes" id="UP000478837">
    <property type="component" value="Unassembled WGS sequence"/>
</dbReference>
<name>A0A6L9MTM2_9ALTE</name>
<proteinExistence type="predicted"/>
<dbReference type="GO" id="GO:0003677">
    <property type="term" value="F:DNA binding"/>
    <property type="evidence" value="ECO:0007669"/>
    <property type="project" value="InterPro"/>
</dbReference>
<dbReference type="Pfam" id="PF13464">
    <property type="entry name" value="RodZ_C"/>
    <property type="match status" value="1"/>
</dbReference>
<dbReference type="SMART" id="SM00530">
    <property type="entry name" value="HTH_XRE"/>
    <property type="match status" value="1"/>
</dbReference>
<dbReference type="PANTHER" id="PTHR34475:SF1">
    <property type="entry name" value="CYTOSKELETON PROTEIN RODZ"/>
    <property type="match status" value="1"/>
</dbReference>
<feature type="compositionally biased region" description="Polar residues" evidence="1">
    <location>
        <begin position="187"/>
        <end position="204"/>
    </location>
</feature>
<feature type="region of interest" description="Disordered" evidence="1">
    <location>
        <begin position="186"/>
        <end position="214"/>
    </location>
</feature>
<evidence type="ECO:0000256" key="2">
    <source>
        <dbReference type="SAM" id="Phobius"/>
    </source>
</evidence>
<feature type="compositionally biased region" description="Basic and acidic residues" evidence="1">
    <location>
        <begin position="1"/>
        <end position="18"/>
    </location>
</feature>
<dbReference type="InterPro" id="IPR025194">
    <property type="entry name" value="RodZ-like_C"/>
</dbReference>
<keyword evidence="2" id="KW-0812">Transmembrane</keyword>
<gene>
    <name evidence="4" type="ORF">GTW09_08425</name>
</gene>
<evidence type="ECO:0000256" key="1">
    <source>
        <dbReference type="SAM" id="MobiDB-lite"/>
    </source>
</evidence>
<comment type="caution">
    <text evidence="4">The sequence shown here is derived from an EMBL/GenBank/DDBJ whole genome shotgun (WGS) entry which is preliminary data.</text>
</comment>
<feature type="domain" description="HTH cro/C1-type" evidence="3">
    <location>
        <begin position="26"/>
        <end position="86"/>
    </location>
</feature>
<dbReference type="AlphaFoldDB" id="A0A6L9MTM2"/>
<dbReference type="Gene3D" id="1.10.260.40">
    <property type="entry name" value="lambda repressor-like DNA-binding domains"/>
    <property type="match status" value="1"/>
</dbReference>
<keyword evidence="2" id="KW-0472">Membrane</keyword>
<evidence type="ECO:0000313" key="5">
    <source>
        <dbReference type="Proteomes" id="UP000478837"/>
    </source>
</evidence>
<dbReference type="InterPro" id="IPR001387">
    <property type="entry name" value="Cro/C1-type_HTH"/>
</dbReference>
<dbReference type="InterPro" id="IPR050400">
    <property type="entry name" value="Bact_Cytoskel_RodZ"/>
</dbReference>
<organism evidence="4 5">
    <name type="scientific">Alteromonas hispanica</name>
    <dbReference type="NCBI Taxonomy" id="315421"/>
    <lineage>
        <taxon>Bacteria</taxon>
        <taxon>Pseudomonadati</taxon>
        <taxon>Pseudomonadota</taxon>
        <taxon>Gammaproteobacteria</taxon>
        <taxon>Alteromonadales</taxon>
        <taxon>Alteromonadaceae</taxon>
        <taxon>Alteromonas/Salinimonas group</taxon>
        <taxon>Alteromonas</taxon>
    </lineage>
</organism>
<keyword evidence="2" id="KW-1133">Transmembrane helix</keyword>
<dbReference type="PROSITE" id="PS50943">
    <property type="entry name" value="HTH_CROC1"/>
    <property type="match status" value="1"/>
</dbReference>
<sequence>MVSEENASKEVHSQEEKSTPSPGALLKERREALGLSQQDVATKLFLKSSQINDLENDAIDEKSSITFTKGYVRNYARQLGLPSDEVIEAFEKFHNQSEVPSSEKLQSFSKRVAKQTHDDRWMMVTYIILLLIIGGVVVWWYQQPSDDSPTDASLVQSIKDEVIASARSPESSDEIAVTNGRVELDSASGTAGQSTFSQSENAPQSEEIADQNPQNSAVVANALDDGPINAPPSTVDDSNNLTALVSNINEDDNVELNLGEAEQDLAFGDGPSAAPISMTFTFGEDCWVNIEDATGEVIATGVKRQGRVMDIQGIPPVAVTLGAPDNVRISVNGEPANIASFQNGKIARFTLPL</sequence>
<dbReference type="CDD" id="cd00093">
    <property type="entry name" value="HTH_XRE"/>
    <property type="match status" value="1"/>
</dbReference>
<dbReference type="PANTHER" id="PTHR34475">
    <property type="match status" value="1"/>
</dbReference>
<dbReference type="EMBL" id="JAAAWP010000004">
    <property type="protein sequence ID" value="NDW21538.1"/>
    <property type="molecule type" value="Genomic_DNA"/>
</dbReference>
<dbReference type="Pfam" id="PF13413">
    <property type="entry name" value="HTH_25"/>
    <property type="match status" value="1"/>
</dbReference>
<keyword evidence="5" id="KW-1185">Reference proteome</keyword>
<reference evidence="4 5" key="1">
    <citation type="submission" date="2020-01" db="EMBL/GenBank/DDBJ databases">
        <title>Genomes of bacteria type strains.</title>
        <authorList>
            <person name="Chen J."/>
            <person name="Zhu S."/>
            <person name="Yang J."/>
        </authorList>
    </citation>
    <scope>NUCLEOTIDE SEQUENCE [LARGE SCALE GENOMIC DNA]</scope>
    <source>
        <strain evidence="4 5">LMG 22958</strain>
    </source>
</reference>
<protein>
    <submittedName>
        <fullName evidence="4">DUF4115 domain-containing protein</fullName>
    </submittedName>
</protein>
<dbReference type="InterPro" id="IPR010982">
    <property type="entry name" value="Lambda_DNA-bd_dom_sf"/>
</dbReference>
<evidence type="ECO:0000313" key="4">
    <source>
        <dbReference type="EMBL" id="NDW21538.1"/>
    </source>
</evidence>
<feature type="region of interest" description="Disordered" evidence="1">
    <location>
        <begin position="1"/>
        <end position="30"/>
    </location>
</feature>
<dbReference type="RefSeq" id="WP_163111523.1">
    <property type="nucleotide sequence ID" value="NZ_JAAAWP010000004.1"/>
</dbReference>
<dbReference type="SUPFAM" id="SSF47413">
    <property type="entry name" value="lambda repressor-like DNA-binding domains"/>
    <property type="match status" value="1"/>
</dbReference>
<evidence type="ECO:0000259" key="3">
    <source>
        <dbReference type="PROSITE" id="PS50943"/>
    </source>
</evidence>
<feature type="transmembrane region" description="Helical" evidence="2">
    <location>
        <begin position="121"/>
        <end position="141"/>
    </location>
</feature>
<accession>A0A6L9MTM2</accession>